<reference evidence="1 2" key="1">
    <citation type="journal article" date="2022" name="Hortic Res">
        <title>A haplotype resolved chromosomal level avocado genome allows analysis of novel avocado genes.</title>
        <authorList>
            <person name="Nath O."/>
            <person name="Fletcher S.J."/>
            <person name="Hayward A."/>
            <person name="Shaw L.M."/>
            <person name="Masouleh A.K."/>
            <person name="Furtado A."/>
            <person name="Henry R.J."/>
            <person name="Mitter N."/>
        </authorList>
    </citation>
    <scope>NUCLEOTIDE SEQUENCE [LARGE SCALE GENOMIC DNA]</scope>
    <source>
        <strain evidence="2">cv. Hass</strain>
    </source>
</reference>
<accession>A0ACC2K775</accession>
<name>A0ACC2K775_PERAE</name>
<evidence type="ECO:0000313" key="2">
    <source>
        <dbReference type="Proteomes" id="UP001234297"/>
    </source>
</evidence>
<keyword evidence="2" id="KW-1185">Reference proteome</keyword>
<proteinExistence type="predicted"/>
<protein>
    <submittedName>
        <fullName evidence="1">Uncharacterized protein</fullName>
    </submittedName>
</protein>
<evidence type="ECO:0000313" key="1">
    <source>
        <dbReference type="EMBL" id="KAJ8616946.1"/>
    </source>
</evidence>
<dbReference type="EMBL" id="CM056812">
    <property type="protein sequence ID" value="KAJ8616946.1"/>
    <property type="molecule type" value="Genomic_DNA"/>
</dbReference>
<organism evidence="1 2">
    <name type="scientific">Persea americana</name>
    <name type="common">Avocado</name>
    <dbReference type="NCBI Taxonomy" id="3435"/>
    <lineage>
        <taxon>Eukaryota</taxon>
        <taxon>Viridiplantae</taxon>
        <taxon>Streptophyta</taxon>
        <taxon>Embryophyta</taxon>
        <taxon>Tracheophyta</taxon>
        <taxon>Spermatophyta</taxon>
        <taxon>Magnoliopsida</taxon>
        <taxon>Magnoliidae</taxon>
        <taxon>Laurales</taxon>
        <taxon>Lauraceae</taxon>
        <taxon>Persea</taxon>
    </lineage>
</organism>
<sequence>MHSNKIRGNALTYSIVSSALLKQCRAQESEHFITQMRKDGFFPRKGMWDTLIRGVCNAQKDPERAFLLLQDLRRNHGISPSAFTFYSLVFHFCCLGMMDRAIEVLELMVEAKMGHPFDDFVSSSIISGFCKIGKPELALGFYENAIKNELFRPNVVTYTAVVVALCREGRVSEVNDLVCRMEKEGVVLDAVLYSSWIYGYFQEGLLEEAFRKHRLMVESGIKPDFLSYTILIDGFCKEGNVEKAVGFLNEMKRRGLVPNLVTYTTIIRGFCKKGKLEEAFTMFQKVEELGIKADEVVYAVLIDGLCQNGDFGQVFSLLEEMEGRGVSAGIVTFNTVINGLCKVGKMHEADNISKGISGDNFTYSTLIHGYLKEGNVGGVLETKRRLEEAGLCMDIVTCNLLIKALFIVGRFEDAYILFQGMPEMGLVADSSTFFIMIDGYCRVGRIDEALKIFDECRRTVMIPSAASYNCIIQGLCSEDMIDMAVEVFGELIGKGLEPDPIAYMTLIKAEYKQSGEDGILKFLYRIEELDPEIQSFICNDAISFLCKKGCFETASNVYIIMRRKGSVVTGKNYYLILKWLIRNGSKQLVQLMLNAFLKGYGFSEPRMSRTVVLYLCKKNVTKALHFLAGNSEKNTSLSVLTAVIDALTKEGRVQDACKLVMEVEEAGTVLDVVVYAIVVDGLCKEGYPEEALNICASMRKKGINPNIVTYNSVIHCLCRKGHLVEAFRLFDSLEQNHMLPTVVTYAILIGALSEEGFLQDAYELFKRMVLKGLTPSTRVYNLLINGYCHFGLVEDALKLLLDLEGGNLQPDAYTVSALISGYCRKGDMESALGFFGEFKRKGFLPDFLGFVNLIRGLCAKGRMEEARSVLREMLQSQSVTELINKAGDEIKMESLTSFLGSLCEQGSILEAAKILSEVGVMFFPLERSARHSGPLKLSMISQKEGPDMGSQRLDSGRDGTCQLIQPRSDSGGLEIDYLKFMQIKGKEDNSNQGNYSPLIEKPPLHNFGAYYSIIASLCSKGKLQKANTVAKEMLLDLEERR</sequence>
<comment type="caution">
    <text evidence="1">The sequence shown here is derived from an EMBL/GenBank/DDBJ whole genome shotgun (WGS) entry which is preliminary data.</text>
</comment>
<dbReference type="Proteomes" id="UP001234297">
    <property type="component" value="Chromosome 4"/>
</dbReference>
<gene>
    <name evidence="1" type="ORF">MRB53_013132</name>
</gene>